<organism evidence="1">
    <name type="scientific">Thermofilum adornatum</name>
    <dbReference type="NCBI Taxonomy" id="1365176"/>
    <lineage>
        <taxon>Archaea</taxon>
        <taxon>Thermoproteota</taxon>
        <taxon>Thermoprotei</taxon>
        <taxon>Thermofilales</taxon>
        <taxon>Thermofilaceae</taxon>
        <taxon>Thermofilum</taxon>
    </lineage>
</organism>
<comment type="caution">
    <text evidence="1">The sequence shown here is derived from an EMBL/GenBank/DDBJ whole genome shotgun (WGS) entry which is preliminary data.</text>
</comment>
<sequence>MRLADITSRGVERKKGATKEIVRCGLVGFLRRVKSIRGNIIMVEITAGGRKKVFCLLYKIRDKPVARKISPNARR</sequence>
<name>A0A7C1GL34_9CREN</name>
<evidence type="ECO:0000313" key="1">
    <source>
        <dbReference type="EMBL" id="HDP15330.1"/>
    </source>
</evidence>
<reference evidence="1" key="1">
    <citation type="journal article" date="2020" name="mSystems">
        <title>Genome- and Community-Level Interaction Insights into Carbon Utilization and Element Cycling Functions of Hydrothermarchaeota in Hydrothermal Sediment.</title>
        <authorList>
            <person name="Zhou Z."/>
            <person name="Liu Y."/>
            <person name="Xu W."/>
            <person name="Pan J."/>
            <person name="Luo Z.H."/>
            <person name="Li M."/>
        </authorList>
    </citation>
    <scope>NUCLEOTIDE SEQUENCE [LARGE SCALE GENOMIC DNA]</scope>
    <source>
        <strain evidence="1">SpSt-116</strain>
    </source>
</reference>
<gene>
    <name evidence="1" type="ORF">ENN26_06115</name>
</gene>
<dbReference type="AlphaFoldDB" id="A0A7C1GL34"/>
<dbReference type="EMBL" id="DSAY01000110">
    <property type="protein sequence ID" value="HDP15330.1"/>
    <property type="molecule type" value="Genomic_DNA"/>
</dbReference>
<protein>
    <submittedName>
        <fullName evidence="1">Uncharacterized protein</fullName>
    </submittedName>
</protein>
<accession>A0A7C1GL34</accession>
<proteinExistence type="predicted"/>